<dbReference type="Pfam" id="PF11774">
    <property type="entry name" value="Lsr2"/>
    <property type="match status" value="1"/>
</dbReference>
<dbReference type="InterPro" id="IPR024412">
    <property type="entry name" value="Lsr2_dim_dom"/>
</dbReference>
<keyword evidence="3" id="KW-1185">Reference proteome</keyword>
<protein>
    <submittedName>
        <fullName evidence="2">Histone-like nucleoid-structuring protein Lsr2</fullName>
    </submittedName>
</protein>
<evidence type="ECO:0000259" key="1">
    <source>
        <dbReference type="Pfam" id="PF11774"/>
    </source>
</evidence>
<evidence type="ECO:0000313" key="3">
    <source>
        <dbReference type="Proteomes" id="UP001168363"/>
    </source>
</evidence>
<organism evidence="2 3">
    <name type="scientific">Nocardioides cremeus</name>
    <dbReference type="NCBI Taxonomy" id="3058044"/>
    <lineage>
        <taxon>Bacteria</taxon>
        <taxon>Bacillati</taxon>
        <taxon>Actinomycetota</taxon>
        <taxon>Actinomycetes</taxon>
        <taxon>Propionibacteriales</taxon>
        <taxon>Nocardioidaceae</taxon>
        <taxon>Nocardioides</taxon>
    </lineage>
</organism>
<name>A0ABT8TL25_9ACTN</name>
<gene>
    <name evidence="2" type="ORF">QWJ41_02965</name>
</gene>
<accession>A0ABT8TL25</accession>
<dbReference type="Gene3D" id="3.30.60.230">
    <property type="entry name" value="Lsr2, dimerization domain"/>
    <property type="match status" value="1"/>
</dbReference>
<comment type="caution">
    <text evidence="2">The sequence shown here is derived from an EMBL/GenBank/DDBJ whole genome shotgun (WGS) entry which is preliminary data.</text>
</comment>
<reference evidence="2" key="1">
    <citation type="submission" date="2023-06" db="EMBL/GenBank/DDBJ databases">
        <title>Genome sequence of Nocardioides sp. SOB44.</title>
        <authorList>
            <person name="Zhang G."/>
        </authorList>
    </citation>
    <scope>NUCLEOTIDE SEQUENCE</scope>
    <source>
        <strain evidence="2">SOB44</strain>
    </source>
</reference>
<feature type="domain" description="Lsr2 dimerization" evidence="1">
    <location>
        <begin position="1"/>
        <end position="57"/>
    </location>
</feature>
<proteinExistence type="predicted"/>
<dbReference type="InterPro" id="IPR042261">
    <property type="entry name" value="Lsr2-like_dimerization"/>
</dbReference>
<evidence type="ECO:0000313" key="2">
    <source>
        <dbReference type="EMBL" id="MDO3394669.1"/>
    </source>
</evidence>
<dbReference type="Proteomes" id="UP001168363">
    <property type="component" value="Unassembled WGS sequence"/>
</dbReference>
<dbReference type="RefSeq" id="WP_302705686.1">
    <property type="nucleotide sequence ID" value="NZ_JAULSC010000002.1"/>
</dbReference>
<sequence length="166" mass="18698">MPKKTIEVLYDDYDGKELPADTEPISLSLGGQRYRLYLSPENEGKLRDFLADFTKDAEVAYDHREAMRQQAAERRAESGGNFRLSGEASEKFKADLAEFNEAKKDQRKDIQEWARGSEKFSGAVPGEKGIIKADLLAAYYADNPEAVRYYGDEAAEAPQRADYKDA</sequence>
<dbReference type="EMBL" id="JAULSC010000002">
    <property type="protein sequence ID" value="MDO3394669.1"/>
    <property type="molecule type" value="Genomic_DNA"/>
</dbReference>